<dbReference type="PANTHER" id="PTHR33129">
    <property type="entry name" value="PROTEIN KINASE DOMAIN-CONTAINING PROTEIN-RELATED"/>
    <property type="match status" value="1"/>
</dbReference>
<sequence>MVYFIWRRFQASELKKFPVFLHQRDDIFRFKKGEEPKLVDVRTLKSAPPQALYIMDADIDVEHGVFCQSLWITSAPRPETPASNTEHFKSAENCGGQFFMPPWTKEEMLNDTAMALHNVPKELVEERFDIFGGTARLVLRKDEGRADVDRRKLVEAVKSADALQSLKVSSDMKAISKTTHLLVKMMPWADFSWFDVQLSSPYVRQELVKQNRAKRAQALWDRIDDGMITGIGFALFEEEFHQFMQDKSIGKFKLRARCLTADGTGSETTQELQGGLEGVLISGNAPPDIKDGKYYQPQSKNFPAFDSWTSEGVFQLTIADTHDITFNVRPLILWFRADMGGCSIHYLSGISYLPPGWGLVIEVFLMLLLLRKFLLEWHVQVKFFDCLVPKQERNSQQLVSTYANVSEIKFGLAMLVPMRLASAVLVDGLNYPLVSARRCARLFNSSTDVANIRRAPHGEVQAAVNAAMEAFLKTLKPDHFLVNCEHFNWEANVGTCDFFASRCYIEKQPKWHKGQRKGTLYGIPALQDSVSAVYEGKLKLQPHHEDQIFKQLNATAATHGLLYDKDGFALLEVAGLQGQEKLLKHIWYGKWNSKGVKQLFQNQFRNEPFQEELLGRCLANSQTQMLCFLGKGGNGRVFAVKQGRRKMALKILQSKSAADLEVGALNNAHEAHLPVVKPVGDAVQVAENGSYFLMQPVGRQVTKEFAQQNVKRILNTLSKLHAASHVHGDARIQNMIIGPTGMLLWVDFLQTSGSFEVSKKNDIKTLCRSMGVPSNALEERQDFSLLSTDFQRWVQKHLKQEQ</sequence>
<dbReference type="Proteomes" id="UP000186817">
    <property type="component" value="Unassembled WGS sequence"/>
</dbReference>
<feature type="binding site" evidence="1">
    <location>
        <position position="650"/>
    </location>
    <ligand>
        <name>ATP</name>
        <dbReference type="ChEBI" id="CHEBI:30616"/>
    </ligand>
</feature>
<dbReference type="OrthoDB" id="447759at2759"/>
<keyword evidence="1" id="KW-0547">Nucleotide-binding</keyword>
<accession>A0A1Q9DIU9</accession>
<evidence type="ECO:0000313" key="2">
    <source>
        <dbReference type="EMBL" id="OLP95112.1"/>
    </source>
</evidence>
<name>A0A1Q9DIU9_SYMMI</name>
<evidence type="ECO:0000256" key="1">
    <source>
        <dbReference type="PROSITE-ProRule" id="PRU10141"/>
    </source>
</evidence>
<protein>
    <recommendedName>
        <fullName evidence="4">Protein kinase domain-containing protein</fullName>
    </recommendedName>
</protein>
<keyword evidence="3" id="KW-1185">Reference proteome</keyword>
<dbReference type="InterPro" id="IPR011009">
    <property type="entry name" value="Kinase-like_dom_sf"/>
</dbReference>
<evidence type="ECO:0008006" key="4">
    <source>
        <dbReference type="Google" id="ProtNLM"/>
    </source>
</evidence>
<dbReference type="EMBL" id="LSRX01000516">
    <property type="protein sequence ID" value="OLP95112.1"/>
    <property type="molecule type" value="Genomic_DNA"/>
</dbReference>
<comment type="caution">
    <text evidence="2">The sequence shown here is derived from an EMBL/GenBank/DDBJ whole genome shotgun (WGS) entry which is preliminary data.</text>
</comment>
<dbReference type="InterPro" id="IPR017441">
    <property type="entry name" value="Protein_kinase_ATP_BS"/>
</dbReference>
<dbReference type="GO" id="GO:0005524">
    <property type="term" value="F:ATP binding"/>
    <property type="evidence" value="ECO:0007669"/>
    <property type="project" value="UniProtKB-UniRule"/>
</dbReference>
<keyword evidence="1" id="KW-0067">ATP-binding</keyword>
<gene>
    <name evidence="2" type="ORF">AK812_SmicGene22804</name>
</gene>
<reference evidence="2 3" key="1">
    <citation type="submission" date="2016-02" db="EMBL/GenBank/DDBJ databases">
        <title>Genome analysis of coral dinoflagellate symbionts highlights evolutionary adaptations to a symbiotic lifestyle.</title>
        <authorList>
            <person name="Aranda M."/>
            <person name="Li Y."/>
            <person name="Liew Y.J."/>
            <person name="Baumgarten S."/>
            <person name="Simakov O."/>
            <person name="Wilson M."/>
            <person name="Piel J."/>
            <person name="Ashoor H."/>
            <person name="Bougouffa S."/>
            <person name="Bajic V.B."/>
            <person name="Ryu T."/>
            <person name="Ravasi T."/>
            <person name="Bayer T."/>
            <person name="Micklem G."/>
            <person name="Kim H."/>
            <person name="Bhak J."/>
            <person name="Lajeunesse T.C."/>
            <person name="Voolstra C.R."/>
        </authorList>
    </citation>
    <scope>NUCLEOTIDE SEQUENCE [LARGE SCALE GENOMIC DNA]</scope>
    <source>
        <strain evidence="2 3">CCMP2467</strain>
    </source>
</reference>
<dbReference type="PROSITE" id="PS00107">
    <property type="entry name" value="PROTEIN_KINASE_ATP"/>
    <property type="match status" value="1"/>
</dbReference>
<proteinExistence type="predicted"/>
<dbReference type="Gene3D" id="1.10.510.10">
    <property type="entry name" value="Transferase(Phosphotransferase) domain 1"/>
    <property type="match status" value="1"/>
</dbReference>
<dbReference type="AlphaFoldDB" id="A0A1Q9DIU9"/>
<evidence type="ECO:0000313" key="3">
    <source>
        <dbReference type="Proteomes" id="UP000186817"/>
    </source>
</evidence>
<dbReference type="SUPFAM" id="SSF56112">
    <property type="entry name" value="Protein kinase-like (PK-like)"/>
    <property type="match status" value="1"/>
</dbReference>
<dbReference type="InterPro" id="IPR052980">
    <property type="entry name" value="Crinkler_effector"/>
</dbReference>
<organism evidence="2 3">
    <name type="scientific">Symbiodinium microadriaticum</name>
    <name type="common">Dinoflagellate</name>
    <name type="synonym">Zooxanthella microadriatica</name>
    <dbReference type="NCBI Taxonomy" id="2951"/>
    <lineage>
        <taxon>Eukaryota</taxon>
        <taxon>Sar</taxon>
        <taxon>Alveolata</taxon>
        <taxon>Dinophyceae</taxon>
        <taxon>Suessiales</taxon>
        <taxon>Symbiodiniaceae</taxon>
        <taxon>Symbiodinium</taxon>
    </lineage>
</organism>